<evidence type="ECO:0000256" key="3">
    <source>
        <dbReference type="ARBA" id="ARBA00022729"/>
    </source>
</evidence>
<keyword evidence="9" id="KW-1185">Reference proteome</keyword>
<evidence type="ECO:0000259" key="6">
    <source>
        <dbReference type="Pfam" id="PF07980"/>
    </source>
</evidence>
<proteinExistence type="inferred from homology"/>
<evidence type="ECO:0000256" key="5">
    <source>
        <dbReference type="ARBA" id="ARBA00023237"/>
    </source>
</evidence>
<evidence type="ECO:0000256" key="2">
    <source>
        <dbReference type="ARBA" id="ARBA00006275"/>
    </source>
</evidence>
<evidence type="ECO:0000313" key="9">
    <source>
        <dbReference type="Proteomes" id="UP001193389"/>
    </source>
</evidence>
<dbReference type="SUPFAM" id="SSF48452">
    <property type="entry name" value="TPR-like"/>
    <property type="match status" value="1"/>
</dbReference>
<feature type="domain" description="SusD-like N-terminal" evidence="7">
    <location>
        <begin position="23"/>
        <end position="215"/>
    </location>
</feature>
<dbReference type="EMBL" id="AP018694">
    <property type="protein sequence ID" value="BBE17796.1"/>
    <property type="molecule type" value="Genomic_DNA"/>
</dbReference>
<evidence type="ECO:0000256" key="1">
    <source>
        <dbReference type="ARBA" id="ARBA00004442"/>
    </source>
</evidence>
<protein>
    <submittedName>
        <fullName evidence="8">Outer membrane protein</fullName>
    </submittedName>
</protein>
<dbReference type="Pfam" id="PF07980">
    <property type="entry name" value="SusD_RagB"/>
    <property type="match status" value="1"/>
</dbReference>
<dbReference type="Proteomes" id="UP001193389">
    <property type="component" value="Chromosome"/>
</dbReference>
<dbReference type="InterPro" id="IPR011990">
    <property type="entry name" value="TPR-like_helical_dom_sf"/>
</dbReference>
<feature type="domain" description="RagB/SusD" evidence="6">
    <location>
        <begin position="287"/>
        <end position="620"/>
    </location>
</feature>
<evidence type="ECO:0000313" key="8">
    <source>
        <dbReference type="EMBL" id="BBE17796.1"/>
    </source>
</evidence>
<dbReference type="Pfam" id="PF14322">
    <property type="entry name" value="SusD-like_3"/>
    <property type="match status" value="1"/>
</dbReference>
<keyword evidence="3" id="KW-0732">Signal</keyword>
<gene>
    <name evidence="8" type="ORF">AQPE_1953</name>
</gene>
<accession>A0A5K7S8D9</accession>
<comment type="subcellular location">
    <subcellularLocation>
        <location evidence="1">Cell outer membrane</location>
    </subcellularLocation>
</comment>
<evidence type="ECO:0000256" key="4">
    <source>
        <dbReference type="ARBA" id="ARBA00023136"/>
    </source>
</evidence>
<dbReference type="AlphaFoldDB" id="A0A5K7S8D9"/>
<dbReference type="InterPro" id="IPR033985">
    <property type="entry name" value="SusD-like_N"/>
</dbReference>
<reference evidence="8" key="1">
    <citation type="journal article" date="2020" name="Int. J. Syst. Evol. Microbiol.">
        <title>Aquipluma nitroreducens gen. nov. sp. nov., a novel facultatively anaerobic bacterium isolated from a freshwater lake.</title>
        <authorList>
            <person name="Watanabe M."/>
            <person name="Kojima H."/>
            <person name="Fukui M."/>
        </authorList>
    </citation>
    <scope>NUCLEOTIDE SEQUENCE</scope>
    <source>
        <strain evidence="8">MeG22</strain>
    </source>
</reference>
<organism evidence="8 9">
    <name type="scientific">Aquipluma nitroreducens</name>
    <dbReference type="NCBI Taxonomy" id="2010828"/>
    <lineage>
        <taxon>Bacteria</taxon>
        <taxon>Pseudomonadati</taxon>
        <taxon>Bacteroidota</taxon>
        <taxon>Bacteroidia</taxon>
        <taxon>Marinilabiliales</taxon>
        <taxon>Prolixibacteraceae</taxon>
        <taxon>Aquipluma</taxon>
    </lineage>
</organism>
<dbReference type="KEGG" id="anf:AQPE_1953"/>
<comment type="similarity">
    <text evidence="2">Belongs to the SusD family.</text>
</comment>
<dbReference type="Gene3D" id="1.25.40.390">
    <property type="match status" value="1"/>
</dbReference>
<dbReference type="GO" id="GO:0009279">
    <property type="term" value="C:cell outer membrane"/>
    <property type="evidence" value="ECO:0007669"/>
    <property type="project" value="UniProtKB-SubCell"/>
</dbReference>
<sequence length="623" mass="70221">MKKYIFISIMLVTLAWGCNDEAFLDKSPTNILLDNQIWNDPSLVLSVVADLYDRVPEYQTLQGWWDFASFDEGFASNGGDYWRHKNQDYGYGEWSNWDYGLLREVNLFIERCGTADKLDASTKARFLAEGRFIRANIYFELVKRMGGVPIITESMTYDFSGDPSYLRKPRNKEAEVYDFIIKELDAIKADLPNDPNTKSRASQGLVLAMKSRVCLYAASIAKYGATTPTVSLPGGEVGIPADLAAGYYQKALTAAEELINGGKYSLYKKKENLSENFANLFIDKSNPEAIFVKDFKLKSGKVEGWTLVNQPWSQAEDLEGGRLNPSLNLVQSFEKLDNTYDTFQTNQANGDYIYFTNPKDMFAGRDARLEGTVMVPGSYYKGKQLDIWAGFLLADGTVINGDNFGTRKTLPGKSAPEYVVGWDGPIDGLEFSAQSGFYVRKYMDLAVGSGQRGVNSEVWWIRYRLGEVYLNAAEAAFELGDKAKAAGYMNTVRERAGLVIPLTAADITFDRIVHERKVELAFEGHELWDMKRWRLAHVIWNGVSTPLTNDPGKATEVSTRVFGMWPYKYYNPGGANDGKYIFKKIIPAQVTNAHRFRLGNYYSEINSTIRNNNPLIVRNPNQE</sequence>
<evidence type="ECO:0000259" key="7">
    <source>
        <dbReference type="Pfam" id="PF14322"/>
    </source>
</evidence>
<dbReference type="InterPro" id="IPR012944">
    <property type="entry name" value="SusD_RagB_dom"/>
</dbReference>
<keyword evidence="5" id="KW-0998">Cell outer membrane</keyword>
<dbReference type="RefSeq" id="WP_318350767.1">
    <property type="nucleotide sequence ID" value="NZ_AP018694.1"/>
</dbReference>
<name>A0A5K7S8D9_9BACT</name>
<keyword evidence="4" id="KW-0472">Membrane</keyword>